<feature type="chain" id="PRO_5022966384" description="Tetratricopeptide repeat protein" evidence="1">
    <location>
        <begin position="20"/>
        <end position="410"/>
    </location>
</feature>
<dbReference type="AlphaFoldDB" id="A0A5C5W8R4"/>
<dbReference type="OrthoDB" id="208996at2"/>
<organism evidence="2 3">
    <name type="scientific">Thalassoglobus neptunius</name>
    <dbReference type="NCBI Taxonomy" id="1938619"/>
    <lineage>
        <taxon>Bacteria</taxon>
        <taxon>Pseudomonadati</taxon>
        <taxon>Planctomycetota</taxon>
        <taxon>Planctomycetia</taxon>
        <taxon>Planctomycetales</taxon>
        <taxon>Planctomycetaceae</taxon>
        <taxon>Thalassoglobus</taxon>
    </lineage>
</organism>
<evidence type="ECO:0000313" key="3">
    <source>
        <dbReference type="Proteomes" id="UP000317243"/>
    </source>
</evidence>
<feature type="signal peptide" evidence="1">
    <location>
        <begin position="1"/>
        <end position="19"/>
    </location>
</feature>
<evidence type="ECO:0000256" key="1">
    <source>
        <dbReference type="SAM" id="SignalP"/>
    </source>
</evidence>
<sequence length="410" mass="46439" precursor="true">MRQTFGFLLALGFSSTLFAQTDETSRESQLARSYYQAVENDDFEHARSLFRELRKEFPDDSLTKLVTSHWKLTINNRASSKNSVEADQQQIVRVYAVADLVIPLPPVEDARTSEMTVKNAIQLTDLIKQTISPDSWQDSQTDKRIADGIGEIRFDKSTLSLVILQTAENLDNITGLLEQLRRLQDLQVSMEARFLSIPADLAKSWPSSKIQTAKQWDSQLEALRSGTDFKSFFAPKVTLFNHQTASITSNGLTLELCGKISPDRRDVESFISIQDHGRTVDQHCETIRDGDVLVLYIGTEATEGNGMQFSGQLDRRRLQSLGVKVPDSEDRHLFLALRPRIIVQEEEEELIGSVTSSENDSKTWIAPVPKRNRIEIPEIIRSTITFPAGMNSHQEAWEINWPVEHVVPIR</sequence>
<gene>
    <name evidence="2" type="ORF">KOR42_42470</name>
</gene>
<evidence type="ECO:0008006" key="4">
    <source>
        <dbReference type="Google" id="ProtNLM"/>
    </source>
</evidence>
<dbReference type="EMBL" id="SIHI01000025">
    <property type="protein sequence ID" value="TWT47050.1"/>
    <property type="molecule type" value="Genomic_DNA"/>
</dbReference>
<name>A0A5C5W8R4_9PLAN</name>
<keyword evidence="3" id="KW-1185">Reference proteome</keyword>
<proteinExistence type="predicted"/>
<dbReference type="RefSeq" id="WP_146511626.1">
    <property type="nucleotide sequence ID" value="NZ_SIHI01000025.1"/>
</dbReference>
<reference evidence="2 3" key="1">
    <citation type="submission" date="2019-02" db="EMBL/GenBank/DDBJ databases">
        <title>Deep-cultivation of Planctomycetes and their phenomic and genomic characterization uncovers novel biology.</title>
        <authorList>
            <person name="Wiegand S."/>
            <person name="Jogler M."/>
            <person name="Boedeker C."/>
            <person name="Pinto D."/>
            <person name="Vollmers J."/>
            <person name="Rivas-Marin E."/>
            <person name="Kohn T."/>
            <person name="Peeters S.H."/>
            <person name="Heuer A."/>
            <person name="Rast P."/>
            <person name="Oberbeckmann S."/>
            <person name="Bunk B."/>
            <person name="Jeske O."/>
            <person name="Meyerdierks A."/>
            <person name="Storesund J.E."/>
            <person name="Kallscheuer N."/>
            <person name="Luecker S."/>
            <person name="Lage O.M."/>
            <person name="Pohl T."/>
            <person name="Merkel B.J."/>
            <person name="Hornburger P."/>
            <person name="Mueller R.-W."/>
            <person name="Bruemmer F."/>
            <person name="Labrenz M."/>
            <person name="Spormann A.M."/>
            <person name="Op Den Camp H."/>
            <person name="Overmann J."/>
            <person name="Amann R."/>
            <person name="Jetten M.S.M."/>
            <person name="Mascher T."/>
            <person name="Medema M.H."/>
            <person name="Devos D.P."/>
            <person name="Kaster A.-K."/>
            <person name="Ovreas L."/>
            <person name="Rohde M."/>
            <person name="Galperin M.Y."/>
            <person name="Jogler C."/>
        </authorList>
    </citation>
    <scope>NUCLEOTIDE SEQUENCE [LARGE SCALE GENOMIC DNA]</scope>
    <source>
        <strain evidence="2 3">KOR42</strain>
    </source>
</reference>
<protein>
    <recommendedName>
        <fullName evidence="4">Tetratricopeptide repeat protein</fullName>
    </recommendedName>
</protein>
<comment type="caution">
    <text evidence="2">The sequence shown here is derived from an EMBL/GenBank/DDBJ whole genome shotgun (WGS) entry which is preliminary data.</text>
</comment>
<dbReference type="Proteomes" id="UP000317243">
    <property type="component" value="Unassembled WGS sequence"/>
</dbReference>
<evidence type="ECO:0000313" key="2">
    <source>
        <dbReference type="EMBL" id="TWT47050.1"/>
    </source>
</evidence>
<keyword evidence="1" id="KW-0732">Signal</keyword>
<accession>A0A5C5W8R4</accession>